<proteinExistence type="predicted"/>
<protein>
    <submittedName>
        <fullName evidence="2">AMIN domain-containing protein</fullName>
    </submittedName>
</protein>
<evidence type="ECO:0000313" key="2">
    <source>
        <dbReference type="EMBL" id="MCT8506635.1"/>
    </source>
</evidence>
<dbReference type="Gene3D" id="2.60.40.3500">
    <property type="match status" value="1"/>
</dbReference>
<dbReference type="Pfam" id="PF11741">
    <property type="entry name" value="AMIN"/>
    <property type="match status" value="1"/>
</dbReference>
<reference evidence="2" key="2">
    <citation type="journal article" date="2022" name="Syst. Appl. Microbiol.">
        <title>Chromohalobacter moromii sp. nov., a moderately halophilic bacterium isolated from lupine-based moromi fermentation.</title>
        <authorList>
            <person name="Lulf R.H."/>
            <person name="Hilgarth M."/>
            <person name="Ehrmann M.A."/>
        </authorList>
    </citation>
    <scope>NUCLEOTIDE SEQUENCE</scope>
    <source>
        <strain evidence="2">TMW 2.2304</strain>
    </source>
</reference>
<name>A0A9X2X4K5_9GAMM</name>
<accession>A0A9X2X4K5</accession>
<feature type="domain" description="AMIN" evidence="1">
    <location>
        <begin position="45"/>
        <end position="109"/>
    </location>
</feature>
<dbReference type="Proteomes" id="UP001145353">
    <property type="component" value="Unassembled WGS sequence"/>
</dbReference>
<evidence type="ECO:0000313" key="3">
    <source>
        <dbReference type="Proteomes" id="UP001145353"/>
    </source>
</evidence>
<comment type="caution">
    <text evidence="2">The sequence shown here is derived from an EMBL/GenBank/DDBJ whole genome shotgun (WGS) entry which is preliminary data.</text>
</comment>
<sequence length="254" mass="28008">MDTTSRLAQVTLGVVSIVASGQAYSIDLELSEHLSDTAIATFQGADSDHTVFTLEDPKRIVVDIEDYDTMSSLSISGARESKIVEEVRHGIRGGNQLRVVFDIADQYDVASVEQWKESSQIRVAIEAYPQEDCTPNAIDLNICDKAQEISSAITARLPMSITQNLTIEKVIPSGGTLNIFGLLSYDRIELQRMGAQQGLSMSDMQDRTESYTANMACDENLGMTPFIELGGKLNYHYRFSDGIEYKTVVVDSCQ</sequence>
<dbReference type="EMBL" id="JAHXDE010000006">
    <property type="protein sequence ID" value="MCT8506635.1"/>
    <property type="molecule type" value="Genomic_DNA"/>
</dbReference>
<dbReference type="AlphaFoldDB" id="A0A9X2X4K5"/>
<gene>
    <name evidence="2" type="ORF">KZO87_14755</name>
</gene>
<reference evidence="2" key="1">
    <citation type="submission" date="2021-07" db="EMBL/GenBank/DDBJ databases">
        <authorList>
            <person name="Luelf R.H."/>
        </authorList>
    </citation>
    <scope>NUCLEOTIDE SEQUENCE</scope>
    <source>
        <strain evidence="2">TMW 2.2304</strain>
    </source>
</reference>
<keyword evidence="3" id="KW-1185">Reference proteome</keyword>
<dbReference type="InterPro" id="IPR021731">
    <property type="entry name" value="AMIN_dom"/>
</dbReference>
<organism evidence="2 3">
    <name type="scientific">Chromohalobacter moromii</name>
    <dbReference type="NCBI Taxonomy" id="2860329"/>
    <lineage>
        <taxon>Bacteria</taxon>
        <taxon>Pseudomonadati</taxon>
        <taxon>Pseudomonadota</taxon>
        <taxon>Gammaproteobacteria</taxon>
        <taxon>Oceanospirillales</taxon>
        <taxon>Halomonadaceae</taxon>
        <taxon>Chromohalobacter</taxon>
    </lineage>
</organism>
<dbReference type="RefSeq" id="WP_247640560.1">
    <property type="nucleotide sequence ID" value="NZ_JAHXCZ010000006.1"/>
</dbReference>
<evidence type="ECO:0000259" key="1">
    <source>
        <dbReference type="Pfam" id="PF11741"/>
    </source>
</evidence>